<organism evidence="2 3">
    <name type="scientific">Selenomonas montiformis</name>
    <dbReference type="NCBI Taxonomy" id="2652285"/>
    <lineage>
        <taxon>Bacteria</taxon>
        <taxon>Bacillati</taxon>
        <taxon>Bacillota</taxon>
        <taxon>Negativicutes</taxon>
        <taxon>Selenomonadales</taxon>
        <taxon>Selenomonadaceae</taxon>
        <taxon>Selenomonas</taxon>
    </lineage>
</organism>
<dbReference type="EMBL" id="VUNL01000013">
    <property type="protein sequence ID" value="MSV25612.1"/>
    <property type="molecule type" value="Genomic_DNA"/>
</dbReference>
<evidence type="ECO:0000256" key="1">
    <source>
        <dbReference type="SAM" id="Phobius"/>
    </source>
</evidence>
<dbReference type="AlphaFoldDB" id="A0A6I2V2A6"/>
<dbReference type="RefSeq" id="WP_154621375.1">
    <property type="nucleotide sequence ID" value="NZ_JBQHVT010000001.1"/>
</dbReference>
<feature type="transmembrane region" description="Helical" evidence="1">
    <location>
        <begin position="15"/>
        <end position="37"/>
    </location>
</feature>
<gene>
    <name evidence="2" type="ORF">FYJ78_10640</name>
</gene>
<keyword evidence="3" id="KW-1185">Reference proteome</keyword>
<comment type="caution">
    <text evidence="2">The sequence shown here is derived from an EMBL/GenBank/DDBJ whole genome shotgun (WGS) entry which is preliminary data.</text>
</comment>
<keyword evidence="1" id="KW-0472">Membrane</keyword>
<reference evidence="2 3" key="1">
    <citation type="submission" date="2019-08" db="EMBL/GenBank/DDBJ databases">
        <title>In-depth cultivation of the pig gut microbiome towards novel bacterial diversity and tailored functional studies.</title>
        <authorList>
            <person name="Wylensek D."/>
            <person name="Hitch T.C.A."/>
            <person name="Clavel T."/>
        </authorList>
    </citation>
    <scope>NUCLEOTIDE SEQUENCE [LARGE SCALE GENOMIC DNA]</scope>
    <source>
        <strain evidence="3">WCA-380-WT-3B3</strain>
    </source>
</reference>
<keyword evidence="1" id="KW-0812">Transmembrane</keyword>
<dbReference type="Proteomes" id="UP000430222">
    <property type="component" value="Unassembled WGS sequence"/>
</dbReference>
<name>A0A6I2V2A6_9FIRM</name>
<sequence>MDFLSFSVTFQNTRLYWYLLLVAIVLLAGVLTTSVIVRRYEASLPVSEEIRRGTRDLEYR</sequence>
<proteinExistence type="predicted"/>
<keyword evidence="1" id="KW-1133">Transmembrane helix</keyword>
<evidence type="ECO:0000313" key="2">
    <source>
        <dbReference type="EMBL" id="MSV25612.1"/>
    </source>
</evidence>
<accession>A0A6I2V2A6</accession>
<evidence type="ECO:0000313" key="3">
    <source>
        <dbReference type="Proteomes" id="UP000430222"/>
    </source>
</evidence>
<protein>
    <submittedName>
        <fullName evidence="2">Uncharacterized protein</fullName>
    </submittedName>
</protein>